<dbReference type="Proteomes" id="UP000032458">
    <property type="component" value="Unassembled WGS sequence"/>
</dbReference>
<sequence>MARTAVAIALSCGRVEGGSGCSLMATKMTRESLLEEPHSRVWPRRLALWGIRSMLYSRQQIGLVEGWPN</sequence>
<dbReference type="EMBL" id="JRKI01000002">
    <property type="protein sequence ID" value="KIZ19646.1"/>
    <property type="molecule type" value="Genomic_DNA"/>
</dbReference>
<evidence type="ECO:0000313" key="1">
    <source>
        <dbReference type="EMBL" id="KIZ19646.1"/>
    </source>
</evidence>
<protein>
    <submittedName>
        <fullName evidence="1">Uncharacterized protein</fullName>
    </submittedName>
</protein>
<evidence type="ECO:0000313" key="2">
    <source>
        <dbReference type="Proteomes" id="UP000032458"/>
    </source>
</evidence>
<organism evidence="1 2">
    <name type="scientific">Streptomyces natalensis ATCC 27448</name>
    <dbReference type="NCBI Taxonomy" id="1240678"/>
    <lineage>
        <taxon>Bacteria</taxon>
        <taxon>Bacillati</taxon>
        <taxon>Actinomycetota</taxon>
        <taxon>Actinomycetes</taxon>
        <taxon>Kitasatosporales</taxon>
        <taxon>Streptomycetaceae</taxon>
        <taxon>Streptomyces</taxon>
    </lineage>
</organism>
<keyword evidence="2" id="KW-1185">Reference proteome</keyword>
<dbReference type="AlphaFoldDB" id="A0A0D7CUA2"/>
<gene>
    <name evidence="1" type="ORF">SNA_00180</name>
</gene>
<name>A0A0D7CUA2_9ACTN</name>
<comment type="caution">
    <text evidence="1">The sequence shown here is derived from an EMBL/GenBank/DDBJ whole genome shotgun (WGS) entry which is preliminary data.</text>
</comment>
<dbReference type="PATRIC" id="fig|1240678.4.peg.40"/>
<accession>A0A0D7CUA2</accession>
<proteinExistence type="predicted"/>
<reference evidence="1 2" key="1">
    <citation type="submission" date="2014-09" db="EMBL/GenBank/DDBJ databases">
        <title>Draft genome sequence of Streptomyces natalensis ATCC 27448, producer of the antifungal pimaricin.</title>
        <authorList>
            <person name="Mendes M.V."/>
            <person name="Beites T."/>
            <person name="Pires S."/>
            <person name="Santos C.L."/>
            <person name="Moradas-Ferreira P."/>
        </authorList>
    </citation>
    <scope>NUCLEOTIDE SEQUENCE [LARGE SCALE GENOMIC DNA]</scope>
    <source>
        <strain evidence="1 2">ATCC 27448</strain>
    </source>
</reference>